<dbReference type="Pfam" id="PF11911">
    <property type="entry name" value="DUF3429"/>
    <property type="match status" value="1"/>
</dbReference>
<gene>
    <name evidence="2" type="ORF">JMJ55_16710</name>
</gene>
<evidence type="ECO:0000313" key="3">
    <source>
        <dbReference type="Proteomes" id="UP000606490"/>
    </source>
</evidence>
<dbReference type="RefSeq" id="WP_202826714.1">
    <property type="nucleotide sequence ID" value="NZ_JAEUXJ010000006.1"/>
</dbReference>
<organism evidence="2 3">
    <name type="scientific">Belnapia mucosa</name>
    <dbReference type="NCBI Taxonomy" id="2804532"/>
    <lineage>
        <taxon>Bacteria</taxon>
        <taxon>Pseudomonadati</taxon>
        <taxon>Pseudomonadota</taxon>
        <taxon>Alphaproteobacteria</taxon>
        <taxon>Acetobacterales</taxon>
        <taxon>Roseomonadaceae</taxon>
        <taxon>Belnapia</taxon>
    </lineage>
</organism>
<sequence length="150" mass="15148">MHDIPSSTRWLGLAGLLPFLGTALGAWFAPPEWRGLALFALATYGAVILSFLGAVHWGLALNAPPAEIDAAAPRLGLGVLPALLAWAAMLLPPVPGLGLLAGGILLTAAGESLAARADLVPLPYLRLRWGLSLGAAACLLAGTAAAMQGG</sequence>
<accession>A0ABS1V745</accession>
<evidence type="ECO:0000256" key="1">
    <source>
        <dbReference type="SAM" id="Phobius"/>
    </source>
</evidence>
<comment type="caution">
    <text evidence="2">The sequence shown here is derived from an EMBL/GenBank/DDBJ whole genome shotgun (WGS) entry which is preliminary data.</text>
</comment>
<reference evidence="2 3" key="1">
    <citation type="submission" date="2021-01" db="EMBL/GenBank/DDBJ databases">
        <title>Belnapia mucosa sp. nov. and Belnapia arida sp. nov., isolated from the Tabernas Desert (Almeria, Spain).</title>
        <authorList>
            <person name="Molina-Menor E."/>
            <person name="Vidal-Verdu A."/>
            <person name="Calonge A."/>
            <person name="Satari L."/>
            <person name="Pereto Magraner J."/>
            <person name="Porcar Miralles M."/>
        </authorList>
    </citation>
    <scope>NUCLEOTIDE SEQUENCE [LARGE SCALE GENOMIC DNA]</scope>
    <source>
        <strain evidence="2 3">T6</strain>
    </source>
</reference>
<dbReference type="Proteomes" id="UP000606490">
    <property type="component" value="Unassembled WGS sequence"/>
</dbReference>
<proteinExistence type="predicted"/>
<dbReference type="PANTHER" id="PTHR15887">
    <property type="entry name" value="TRANSMEMBRANE PROTEIN 69"/>
    <property type="match status" value="1"/>
</dbReference>
<feature type="transmembrane region" description="Helical" evidence="1">
    <location>
        <begin position="127"/>
        <end position="147"/>
    </location>
</feature>
<keyword evidence="3" id="KW-1185">Reference proteome</keyword>
<feature type="transmembrane region" description="Helical" evidence="1">
    <location>
        <begin position="35"/>
        <end position="59"/>
    </location>
</feature>
<keyword evidence="1" id="KW-1133">Transmembrane helix</keyword>
<keyword evidence="1" id="KW-0812">Transmembrane</keyword>
<dbReference type="EMBL" id="JAEUXJ010000006">
    <property type="protein sequence ID" value="MBL6456981.1"/>
    <property type="molecule type" value="Genomic_DNA"/>
</dbReference>
<dbReference type="PANTHER" id="PTHR15887:SF1">
    <property type="entry name" value="TRANSMEMBRANE PROTEIN 69"/>
    <property type="match status" value="1"/>
</dbReference>
<protein>
    <submittedName>
        <fullName evidence="2">DUF3429 domain-containing protein</fullName>
    </submittedName>
</protein>
<name>A0ABS1V745_9PROT</name>
<dbReference type="InterPro" id="IPR021836">
    <property type="entry name" value="DUF3429"/>
</dbReference>
<keyword evidence="1" id="KW-0472">Membrane</keyword>
<evidence type="ECO:0000313" key="2">
    <source>
        <dbReference type="EMBL" id="MBL6456981.1"/>
    </source>
</evidence>